<reference evidence="9 10" key="1">
    <citation type="submission" date="2017-12" db="EMBL/GenBank/DDBJ databases">
        <title>Characterization of six clinical isolates of Enterochimera gen. nov., a novel genus of the Yersiniaciae family and the three species Enterochimera arupensis sp. nov., Enterochimera coloradensis sp. nov, and Enterochimera californica sp. nov.</title>
        <authorList>
            <person name="Rossi A."/>
            <person name="Fisher M."/>
        </authorList>
    </citation>
    <scope>NUCLEOTIDE SEQUENCE [LARGE SCALE GENOMIC DNA]</scope>
    <source>
        <strain evidence="10">2016-Iso4</strain>
    </source>
</reference>
<dbReference type="InterPro" id="IPR010045">
    <property type="entry name" value="DeoB"/>
</dbReference>
<dbReference type="UniPathway" id="UPA00087">
    <property type="reaction ID" value="UER00173"/>
</dbReference>
<feature type="domain" description="Metalloenzyme" evidence="8">
    <location>
        <begin position="2"/>
        <end position="398"/>
    </location>
</feature>
<keyword evidence="3 6" id="KW-0479">Metal-binding</keyword>
<feature type="binding site" evidence="6">
    <location>
        <position position="348"/>
    </location>
    <ligand>
        <name>Mn(2+)</name>
        <dbReference type="ChEBI" id="CHEBI:29035"/>
        <label>1</label>
    </ligand>
</feature>
<dbReference type="InterPro" id="IPR017850">
    <property type="entry name" value="Alkaline_phosphatase_core_sf"/>
</dbReference>
<protein>
    <recommendedName>
        <fullName evidence="6 7">Phosphopentomutase</fullName>
        <ecNumber evidence="6 7">5.4.2.7</ecNumber>
    </recommendedName>
    <alternativeName>
        <fullName evidence="6">Phosphodeoxyribomutase</fullName>
    </alternativeName>
</protein>
<organism evidence="9 10">
    <name type="scientific">Chimaeribacter coloradensis</name>
    <dbReference type="NCBI Taxonomy" id="2060068"/>
    <lineage>
        <taxon>Bacteria</taxon>
        <taxon>Pseudomonadati</taxon>
        <taxon>Pseudomonadota</taxon>
        <taxon>Gammaproteobacteria</taxon>
        <taxon>Enterobacterales</taxon>
        <taxon>Yersiniaceae</taxon>
        <taxon>Chimaeribacter</taxon>
    </lineage>
</organism>
<dbReference type="NCBIfam" id="TIGR01696">
    <property type="entry name" value="deoB"/>
    <property type="match status" value="1"/>
</dbReference>
<comment type="function">
    <text evidence="6">Isomerase that catalyzes the conversion of deoxy-ribose 1-phosphate (dRib-1-P) and ribose 1-phosphate (Rib-1-P) to deoxy-ribose 5-phosphate (dRib-5-P) and ribose 5-phosphate (Rib-5-P), respectively.</text>
</comment>
<comment type="cofactor">
    <cofactor evidence="6">
        <name>Mn(2+)</name>
        <dbReference type="ChEBI" id="CHEBI:29035"/>
    </cofactor>
    <text evidence="6">Binds 2 manganese ions.</text>
</comment>
<dbReference type="GO" id="GO:0030145">
    <property type="term" value="F:manganese ion binding"/>
    <property type="evidence" value="ECO:0007669"/>
    <property type="project" value="UniProtKB-UniRule"/>
</dbReference>
<keyword evidence="10" id="KW-1185">Reference proteome</keyword>
<dbReference type="Gene3D" id="3.30.70.1250">
    <property type="entry name" value="Phosphopentomutase"/>
    <property type="match status" value="1"/>
</dbReference>
<dbReference type="FunFam" id="3.30.70.1250:FF:000001">
    <property type="entry name" value="Phosphopentomutase"/>
    <property type="match status" value="1"/>
</dbReference>
<dbReference type="PANTHER" id="PTHR21110">
    <property type="entry name" value="PHOSPHOPENTOMUTASE"/>
    <property type="match status" value="1"/>
</dbReference>
<dbReference type="RefSeq" id="WP_101823365.1">
    <property type="nucleotide sequence ID" value="NZ_PJZH01000003.1"/>
</dbReference>
<keyword evidence="4 6" id="KW-0464">Manganese</keyword>
<dbReference type="Gene3D" id="3.40.720.10">
    <property type="entry name" value="Alkaline Phosphatase, subunit A"/>
    <property type="match status" value="1"/>
</dbReference>
<feature type="binding site" evidence="6">
    <location>
        <position position="306"/>
    </location>
    <ligand>
        <name>Mn(2+)</name>
        <dbReference type="ChEBI" id="CHEBI:29035"/>
        <label>2</label>
    </ligand>
</feature>
<dbReference type="GO" id="GO:0006018">
    <property type="term" value="P:2-deoxyribose 1-phosphate catabolic process"/>
    <property type="evidence" value="ECO:0007669"/>
    <property type="project" value="UniProtKB-UniRule"/>
</dbReference>
<dbReference type="InterPro" id="IPR006124">
    <property type="entry name" value="Metalloenzyme"/>
</dbReference>
<dbReference type="SUPFAM" id="SSF143856">
    <property type="entry name" value="DeoB insert domain-like"/>
    <property type="match status" value="1"/>
</dbReference>
<evidence type="ECO:0000256" key="5">
    <source>
        <dbReference type="ARBA" id="ARBA00023235"/>
    </source>
</evidence>
<evidence type="ECO:0000259" key="8">
    <source>
        <dbReference type="Pfam" id="PF01676"/>
    </source>
</evidence>
<evidence type="ECO:0000256" key="3">
    <source>
        <dbReference type="ARBA" id="ARBA00022723"/>
    </source>
</evidence>
<feature type="binding site" evidence="6">
    <location>
        <position position="311"/>
    </location>
    <ligand>
        <name>Mn(2+)</name>
        <dbReference type="ChEBI" id="CHEBI:29035"/>
        <label>2</label>
    </ligand>
</feature>
<dbReference type="PANTHER" id="PTHR21110:SF0">
    <property type="entry name" value="PHOSPHOPENTOMUTASE"/>
    <property type="match status" value="1"/>
</dbReference>
<dbReference type="CDD" id="cd16009">
    <property type="entry name" value="PPM"/>
    <property type="match status" value="1"/>
</dbReference>
<evidence type="ECO:0000256" key="7">
    <source>
        <dbReference type="NCBIfam" id="TIGR01696"/>
    </source>
</evidence>
<comment type="subcellular location">
    <subcellularLocation>
        <location evidence="6">Cytoplasm</location>
    </subcellularLocation>
</comment>
<feature type="binding site" evidence="6">
    <location>
        <position position="347"/>
    </location>
    <ligand>
        <name>Mn(2+)</name>
        <dbReference type="ChEBI" id="CHEBI:29035"/>
        <label>1</label>
    </ligand>
</feature>
<keyword evidence="2 6" id="KW-0963">Cytoplasm</keyword>
<dbReference type="GO" id="GO:0000287">
    <property type="term" value="F:magnesium ion binding"/>
    <property type="evidence" value="ECO:0007669"/>
    <property type="project" value="UniProtKB-UniRule"/>
</dbReference>
<dbReference type="OrthoDB" id="9769930at2"/>
<dbReference type="GO" id="GO:0005829">
    <property type="term" value="C:cytosol"/>
    <property type="evidence" value="ECO:0007669"/>
    <property type="project" value="TreeGrafter"/>
</dbReference>
<dbReference type="InterPro" id="IPR024052">
    <property type="entry name" value="Phosphopentomutase_DeoB_cap_sf"/>
</dbReference>
<dbReference type="AlphaFoldDB" id="A0A2N5E940"/>
<feature type="binding site" evidence="6">
    <location>
        <position position="359"/>
    </location>
    <ligand>
        <name>Mn(2+)</name>
        <dbReference type="ChEBI" id="CHEBI:29035"/>
        <label>2</label>
    </ligand>
</feature>
<evidence type="ECO:0000256" key="6">
    <source>
        <dbReference type="HAMAP-Rule" id="MF_00740"/>
    </source>
</evidence>
<dbReference type="EC" id="5.4.2.7" evidence="6 7"/>
<sequence>MKRTFIMVLDSFGIGHSADAEKFGDKGSDTLGHIAEACARGDADVGRKGPLTLPNLSRLGLGKAAEASTGTFPAGLDKNADIIGAYAYASELSSGKDTPSGHWEIAGVPVLFDWGYFSDTENSFPQELLDKLVERANLPGYLGNCHSSGTVILDQLGEEHMKTGKPIFYTSADSVFQIACHEETFGLEKLYELCEIAREELTEGGYNIGRVIARPFIGNKPGEFQRTGNRHDLAVEPPAPTILKKLVDEKGGEVVSVGKIADIYAHVGITKKVKATGLDALFDATVTEMKQAGDNTIVFTNFVDFDSAYGHRRDVPGYAAALELFDRRLPELMELVGPDDMLILTADHGCDPTWTGTDHTREHIPVLIYGPKIKPGFLGKRDTFADIGQTVANYFGLSPMEYGKSML</sequence>
<evidence type="ECO:0000256" key="1">
    <source>
        <dbReference type="ARBA" id="ARBA00010373"/>
    </source>
</evidence>
<dbReference type="GO" id="GO:0043094">
    <property type="term" value="P:metabolic compound salvage"/>
    <property type="evidence" value="ECO:0007669"/>
    <property type="project" value="UniProtKB-UniRule"/>
</dbReference>
<dbReference type="NCBIfam" id="NF003766">
    <property type="entry name" value="PRK05362.1"/>
    <property type="match status" value="1"/>
</dbReference>
<comment type="pathway">
    <text evidence="6">Carbohydrate degradation; 2-deoxy-D-ribose 1-phosphate degradation; D-glyceraldehyde 3-phosphate and acetaldehyde from 2-deoxy-alpha-D-ribose 1-phosphate: step 1/2.</text>
</comment>
<evidence type="ECO:0000256" key="4">
    <source>
        <dbReference type="ARBA" id="ARBA00023211"/>
    </source>
</evidence>
<comment type="catalytic activity">
    <reaction evidence="6">
        <text>2-deoxy-alpha-D-ribose 1-phosphate = 2-deoxy-D-ribose 5-phosphate</text>
        <dbReference type="Rhea" id="RHEA:27658"/>
        <dbReference type="ChEBI" id="CHEBI:57259"/>
        <dbReference type="ChEBI" id="CHEBI:62877"/>
        <dbReference type="EC" id="5.4.2.7"/>
    </reaction>
</comment>
<dbReference type="EMBL" id="PJZH01000003">
    <property type="protein sequence ID" value="PLR38422.1"/>
    <property type="molecule type" value="Genomic_DNA"/>
</dbReference>
<dbReference type="HAMAP" id="MF_00740">
    <property type="entry name" value="Phosphopentomut"/>
    <property type="match status" value="1"/>
</dbReference>
<dbReference type="PIRSF" id="PIRSF001491">
    <property type="entry name" value="Ppentomutase"/>
    <property type="match status" value="1"/>
</dbReference>
<dbReference type="GO" id="GO:0009117">
    <property type="term" value="P:nucleotide metabolic process"/>
    <property type="evidence" value="ECO:0007669"/>
    <property type="project" value="UniProtKB-UniRule"/>
</dbReference>
<keyword evidence="5 6" id="KW-0413">Isomerase</keyword>
<dbReference type="GO" id="GO:0008973">
    <property type="term" value="F:phosphopentomutase activity"/>
    <property type="evidence" value="ECO:0007669"/>
    <property type="project" value="UniProtKB-UniRule"/>
</dbReference>
<comment type="caution">
    <text evidence="9">The sequence shown here is derived from an EMBL/GenBank/DDBJ whole genome shotgun (WGS) entry which is preliminary data.</text>
</comment>
<gene>
    <name evidence="6 9" type="primary">deoB</name>
    <name evidence="9" type="ORF">CYR32_05350</name>
</gene>
<dbReference type="SUPFAM" id="SSF53649">
    <property type="entry name" value="Alkaline phosphatase-like"/>
    <property type="match status" value="1"/>
</dbReference>
<accession>A0A2N5E940</accession>
<comment type="similarity">
    <text evidence="1 6">Belongs to the phosphopentomutase family.</text>
</comment>
<proteinExistence type="inferred from homology"/>
<feature type="binding site" evidence="6">
    <location>
        <position position="10"/>
    </location>
    <ligand>
        <name>Mn(2+)</name>
        <dbReference type="ChEBI" id="CHEBI:29035"/>
        <label>1</label>
    </ligand>
</feature>
<evidence type="ECO:0000313" key="9">
    <source>
        <dbReference type="EMBL" id="PLR38422.1"/>
    </source>
</evidence>
<dbReference type="Proteomes" id="UP000234503">
    <property type="component" value="Unassembled WGS sequence"/>
</dbReference>
<dbReference type="GO" id="GO:0006015">
    <property type="term" value="P:5-phosphoribose 1-diphosphate biosynthetic process"/>
    <property type="evidence" value="ECO:0007669"/>
    <property type="project" value="UniProtKB-UniPathway"/>
</dbReference>
<name>A0A2N5E940_9GAMM</name>
<evidence type="ECO:0000313" key="10">
    <source>
        <dbReference type="Proteomes" id="UP000234503"/>
    </source>
</evidence>
<evidence type="ECO:0000256" key="2">
    <source>
        <dbReference type="ARBA" id="ARBA00022490"/>
    </source>
</evidence>
<dbReference type="Pfam" id="PF01676">
    <property type="entry name" value="Metalloenzyme"/>
    <property type="match status" value="1"/>
</dbReference>
<comment type="catalytic activity">
    <reaction evidence="6">
        <text>alpha-D-ribose 1-phosphate = D-ribose 5-phosphate</text>
        <dbReference type="Rhea" id="RHEA:18793"/>
        <dbReference type="ChEBI" id="CHEBI:57720"/>
        <dbReference type="ChEBI" id="CHEBI:78346"/>
        <dbReference type="EC" id="5.4.2.7"/>
    </reaction>
</comment>